<feature type="compositionally biased region" description="Pro residues" evidence="1">
    <location>
        <begin position="226"/>
        <end position="236"/>
    </location>
</feature>
<dbReference type="GO" id="GO:0005759">
    <property type="term" value="C:mitochondrial matrix"/>
    <property type="evidence" value="ECO:0007669"/>
    <property type="project" value="TreeGrafter"/>
</dbReference>
<reference evidence="3" key="1">
    <citation type="journal article" date="2020" name="bioRxiv">
        <title>Comparative genomics of Chlamydomonas.</title>
        <authorList>
            <person name="Craig R.J."/>
            <person name="Hasan A.R."/>
            <person name="Ness R.W."/>
            <person name="Keightley P.D."/>
        </authorList>
    </citation>
    <scope>NUCLEOTIDE SEQUENCE</scope>
    <source>
        <strain evidence="3">SAG 7.73</strain>
    </source>
</reference>
<feature type="compositionally biased region" description="Low complexity" evidence="1">
    <location>
        <begin position="184"/>
        <end position="195"/>
    </location>
</feature>
<keyword evidence="4" id="KW-1185">Reference proteome</keyword>
<feature type="region of interest" description="Disordered" evidence="1">
    <location>
        <begin position="49"/>
        <end position="71"/>
    </location>
</feature>
<protein>
    <recommendedName>
        <fullName evidence="2">RAP domain-containing protein</fullName>
    </recommendedName>
</protein>
<dbReference type="InterPro" id="IPR058917">
    <property type="entry name" value="RESC6_dom"/>
</dbReference>
<dbReference type="PROSITE" id="PS51286">
    <property type="entry name" value="RAP"/>
    <property type="match status" value="1"/>
</dbReference>
<feature type="domain" description="RAP" evidence="2">
    <location>
        <begin position="975"/>
        <end position="1028"/>
    </location>
</feature>
<dbReference type="PANTHER" id="PTHR21228">
    <property type="entry name" value="FAST LEU-RICH DOMAIN-CONTAINING"/>
    <property type="match status" value="1"/>
</dbReference>
<name>A0A835SRV8_CHLIN</name>
<dbReference type="SMART" id="SM00952">
    <property type="entry name" value="RAP"/>
    <property type="match status" value="1"/>
</dbReference>
<dbReference type="GO" id="GO:0000963">
    <property type="term" value="P:mitochondrial RNA processing"/>
    <property type="evidence" value="ECO:0007669"/>
    <property type="project" value="TreeGrafter"/>
</dbReference>
<evidence type="ECO:0000259" key="2">
    <source>
        <dbReference type="PROSITE" id="PS51286"/>
    </source>
</evidence>
<dbReference type="Pfam" id="PF08373">
    <property type="entry name" value="RAP"/>
    <property type="match status" value="1"/>
</dbReference>
<feature type="compositionally biased region" description="Gly residues" evidence="1">
    <location>
        <begin position="257"/>
        <end position="268"/>
    </location>
</feature>
<dbReference type="GO" id="GO:0044528">
    <property type="term" value="P:regulation of mitochondrial mRNA stability"/>
    <property type="evidence" value="ECO:0007669"/>
    <property type="project" value="TreeGrafter"/>
</dbReference>
<feature type="region of interest" description="Disordered" evidence="1">
    <location>
        <begin position="332"/>
        <end position="355"/>
    </location>
</feature>
<sequence length="1272" mass="131402">MASKQLLRRLPLFAREGWSASVNSGSVGVGAGALPEVTHDILPIVRDSADSPRHHGAPGVPMAGSSVAHRAHHKLPHNAAAGQTLGKWTHRLSHLAEPLQKPLATLGVPAAATAADLTRTAWPALAIPPGTTATAGVSPSKQGPAIPTAIAAATLPAIADLIKQQSRPSTTVSGAKGDKDAAMSPASVLGSSGSSEASAGAVAVDAAMLEPSSASITSQAHQPQPQAQPMPAPAPAPQMQQLPPPHPHHQQRRSSSGAGGMGGRGGGAASSSIQLNKHIMACRNTEELLALVQARGAHFDYFNISTALARVPKLAAASGPGGASGMASSYAGYGGAPPPPPPPPPSAGGNGFSNDGSGALAHLGQGGSSAGGVLPGDLHVDAAGRLLLDHLAALMVSQINSFDARGLANSAWAFGKLKYVPAAGTSLPNVIAAAALRRMGEFSPQNLSNLVWSFVYMHHVDEALLAAAARYVVARVGEFKPQELANIVWAFASLGHRDEQMLHVVASQAQRIAPLFKEQELSNVLWALGKMGLRHRPDVLEALMAETRTKLPAFLPQGISNVAWALAAVGHVDELFLDRVVGQCGRQLGAFDVQALANLVWAMASLGYYQPHFLGAVVNECLGRGLDRLSPQNLSNILWGCATLGHRDPRMLSAWAAQTLEKLASFEPQGLSNTAWAFARLGFHSPQLFQALAAAALHKIDGFTAQGLSNLAWAMATAGHAQPRLFEALARQAAALAPTGAFNAQNCSVTLWAAASLRHYDEALFDAMLRRLVAALGEGGGAEADGCEPQNIANALWAVARMGHPLPAEAAAPLLRHVVGLMPRMSQQELCNSMWAVAVMDRMDEQLWAAFCDCLTRLPDISPEGMHQAYHAQLMFHSHLARAAGVPLSKLQALEAGSGPAGSGARGLLPRLPEPLHTVAASMWAASARDVHVSRFHQEVSGALAVAGVPHALEWMTDDQHFSVDIGLQVNARPTAVEVNGSHHYASNDPQRSLGDTAVRRRLLQDRGWNVVDVGFADWESMGRTLAERGSNLVGRIAASMDDWDWRYVGLPQRSAAGAAAPPPAAVVAPSPQPAAAAAPSTAAAAALAAQQQQEQQQAAAAQALAAAMGLGPLFPSAAAAAASAFSSVATPAGPALDFDLDLELAGLAGWSASSPFTELSALALAGGMGGMGAQLADRTASSGSAMDEASVTAAVEAAEALGAMPGGSLLLQQQVYDVLGLSRSAGMLAALQAQAAAQQAAALGHGASHHGNDEQVVSDDDLERVVQFALA</sequence>
<dbReference type="InterPro" id="IPR050870">
    <property type="entry name" value="FAST_kinase"/>
</dbReference>
<accession>A0A835SRV8</accession>
<dbReference type="AlphaFoldDB" id="A0A835SRV8"/>
<dbReference type="GO" id="GO:0035770">
    <property type="term" value="C:ribonucleoprotein granule"/>
    <property type="evidence" value="ECO:0007669"/>
    <property type="project" value="TreeGrafter"/>
</dbReference>
<dbReference type="Proteomes" id="UP000650467">
    <property type="component" value="Unassembled WGS sequence"/>
</dbReference>
<organism evidence="3 4">
    <name type="scientific">Chlamydomonas incerta</name>
    <dbReference type="NCBI Taxonomy" id="51695"/>
    <lineage>
        <taxon>Eukaryota</taxon>
        <taxon>Viridiplantae</taxon>
        <taxon>Chlorophyta</taxon>
        <taxon>core chlorophytes</taxon>
        <taxon>Chlorophyceae</taxon>
        <taxon>CS clade</taxon>
        <taxon>Chlamydomonadales</taxon>
        <taxon>Chlamydomonadaceae</taxon>
        <taxon>Chlamydomonas</taxon>
    </lineage>
</organism>
<evidence type="ECO:0000313" key="3">
    <source>
        <dbReference type="EMBL" id="KAG2432187.1"/>
    </source>
</evidence>
<dbReference type="OrthoDB" id="5955355at2759"/>
<comment type="caution">
    <text evidence="3">The sequence shown here is derived from an EMBL/GenBank/DDBJ whole genome shotgun (WGS) entry which is preliminary data.</text>
</comment>
<dbReference type="GO" id="GO:0003723">
    <property type="term" value="F:RNA binding"/>
    <property type="evidence" value="ECO:0007669"/>
    <property type="project" value="TreeGrafter"/>
</dbReference>
<feature type="region of interest" description="Disordered" evidence="1">
    <location>
        <begin position="212"/>
        <end position="270"/>
    </location>
</feature>
<dbReference type="PANTHER" id="PTHR21228:SF40">
    <property type="entry name" value="LD45607P"/>
    <property type="match status" value="1"/>
</dbReference>
<dbReference type="EMBL" id="JAEHOC010000022">
    <property type="protein sequence ID" value="KAG2432187.1"/>
    <property type="molecule type" value="Genomic_DNA"/>
</dbReference>
<feature type="region of interest" description="Disordered" evidence="1">
    <location>
        <begin position="165"/>
        <end position="195"/>
    </location>
</feature>
<evidence type="ECO:0000256" key="1">
    <source>
        <dbReference type="SAM" id="MobiDB-lite"/>
    </source>
</evidence>
<dbReference type="InterPro" id="IPR013584">
    <property type="entry name" value="RAP"/>
</dbReference>
<dbReference type="Pfam" id="PF26188">
    <property type="entry name" value="RESC6"/>
    <property type="match status" value="2"/>
</dbReference>
<proteinExistence type="predicted"/>
<evidence type="ECO:0000313" key="4">
    <source>
        <dbReference type="Proteomes" id="UP000650467"/>
    </source>
</evidence>
<feature type="compositionally biased region" description="Pro residues" evidence="1">
    <location>
        <begin position="336"/>
        <end position="346"/>
    </location>
</feature>
<gene>
    <name evidence="3" type="ORF">HXX76_009107</name>
</gene>